<evidence type="ECO:0000259" key="6">
    <source>
        <dbReference type="Pfam" id="PF04586"/>
    </source>
</evidence>
<keyword evidence="3" id="KW-0645">Protease</keyword>
<dbReference type="GO" id="GO:0008233">
    <property type="term" value="F:peptidase activity"/>
    <property type="evidence" value="ECO:0007669"/>
    <property type="project" value="UniProtKB-KW"/>
</dbReference>
<dbReference type="InterPro" id="IPR024455">
    <property type="entry name" value="Phage_capsid"/>
</dbReference>
<feature type="compositionally biased region" description="Basic and acidic residues" evidence="5">
    <location>
        <begin position="180"/>
        <end position="195"/>
    </location>
</feature>
<evidence type="ECO:0000256" key="5">
    <source>
        <dbReference type="SAM" id="MobiDB-lite"/>
    </source>
</evidence>
<evidence type="ECO:0000256" key="3">
    <source>
        <dbReference type="ARBA" id="ARBA00022670"/>
    </source>
</evidence>
<keyword evidence="2" id="KW-1188">Viral release from host cell</keyword>
<proteinExistence type="predicted"/>
<accession>A0A6G2BPI2</accession>
<evidence type="ECO:0000256" key="4">
    <source>
        <dbReference type="ARBA" id="ARBA00022801"/>
    </source>
</evidence>
<evidence type="ECO:0000313" key="8">
    <source>
        <dbReference type="EMBL" id="MTF90145.1"/>
    </source>
</evidence>
<feature type="region of interest" description="Disordered" evidence="5">
    <location>
        <begin position="180"/>
        <end position="220"/>
    </location>
</feature>
<dbReference type="NCBIfam" id="TIGR01554">
    <property type="entry name" value="major_cap_HK97"/>
    <property type="match status" value="1"/>
</dbReference>
<name>A0A6G2BPI2_KLEPN</name>
<feature type="domain" description="Phage capsid-like C-terminal" evidence="7">
    <location>
        <begin position="375"/>
        <end position="633"/>
    </location>
</feature>
<dbReference type="InterPro" id="IPR054612">
    <property type="entry name" value="Phage_capsid-like_C"/>
</dbReference>
<dbReference type="EMBL" id="WMIM01000004">
    <property type="protein sequence ID" value="MTF90145.1"/>
    <property type="molecule type" value="Genomic_DNA"/>
</dbReference>
<sequence>MEIQPTQQIRAVTQIQIDKAIDEVNLTVQIAFASENPVQRQIQGKTYDEILLCNPENVDLSRINMGMCPLLIEHSMDKQIGKVERASVDADKICRATVRFSDSGSAPLIFNMIKEGIREGISVGYNVIDQYLDGNKLIVTKWQPYEISSVAAPADFIGSGVARSLNSTVEINLTEGIRTMDQEENKLTDETRDLPQVDEVNEPTLSPDAEPAEDSKTTTFQRDENGKEFVEIEGARFYRADIVDEKDSPEDIDDQEVNDQENTPVIDSEKRSLEVEAEDKRVRDIQGIATLFNVDATQALNNKTSVEEFKNSIRSLNTENKLNVKENPKMEKNVIHDMVQSVIDDTELKTTATRGTRGYNVATRAIDPSTNTTSGAGLVQEVYEDSYIPELLKRSVLGDLMPTLYTGLAGRGTLSIPKADGVAPAFKVYAEGEEVETSIASFSKINMVPKILAGEIPVSKSLILTAPNAARFVQEELLRHAAEGLENYVFAQIAAKAPVVESAVSGKITEADVQAAVAELGSKNVDTRRCVAVMNSKMVAEFRLQPVLGNVAAVAMIEGQRTDDRWLNSELKVFVSEHVADGVVLIGQFDQLLIAQWEGQEVDYDTTTYRRSGTVAYRVWNFIDVALAHDTCFLQLTKKA</sequence>
<evidence type="ECO:0000256" key="1">
    <source>
        <dbReference type="ARBA" id="ARBA00004328"/>
    </source>
</evidence>
<dbReference type="Pfam" id="PF04586">
    <property type="entry name" value="Peptidase_S78"/>
    <property type="match status" value="1"/>
</dbReference>
<dbReference type="Pfam" id="PF05065">
    <property type="entry name" value="Phage_capsid"/>
    <property type="match status" value="1"/>
</dbReference>
<evidence type="ECO:0000259" key="7">
    <source>
        <dbReference type="Pfam" id="PF05065"/>
    </source>
</evidence>
<dbReference type="Gene3D" id="3.30.2400.10">
    <property type="entry name" value="Major capsid protein gp5"/>
    <property type="match status" value="1"/>
</dbReference>
<organism evidence="8">
    <name type="scientific">Klebsiella pneumoniae</name>
    <dbReference type="NCBI Taxonomy" id="573"/>
    <lineage>
        <taxon>Bacteria</taxon>
        <taxon>Pseudomonadati</taxon>
        <taxon>Pseudomonadota</taxon>
        <taxon>Gammaproteobacteria</taxon>
        <taxon>Enterobacterales</taxon>
        <taxon>Enterobacteriaceae</taxon>
        <taxon>Klebsiella/Raoultella group</taxon>
        <taxon>Klebsiella</taxon>
        <taxon>Klebsiella pneumoniae complex</taxon>
    </lineage>
</organism>
<feature type="domain" description="Prohead serine protease" evidence="6">
    <location>
        <begin position="57"/>
        <end position="154"/>
    </location>
</feature>
<comment type="caution">
    <text evidence="8">The sequence shown here is derived from an EMBL/GenBank/DDBJ whole genome shotgun (WGS) entry which is preliminary data.</text>
</comment>
<dbReference type="AlphaFoldDB" id="A0A6G2BPI2"/>
<feature type="compositionally biased region" description="Acidic residues" evidence="5">
    <location>
        <begin position="247"/>
        <end position="259"/>
    </location>
</feature>
<evidence type="ECO:0000256" key="2">
    <source>
        <dbReference type="ARBA" id="ARBA00022612"/>
    </source>
</evidence>
<feature type="region of interest" description="Disordered" evidence="5">
    <location>
        <begin position="242"/>
        <end position="265"/>
    </location>
</feature>
<keyword evidence="4" id="KW-0378">Hydrolase</keyword>
<comment type="subcellular location">
    <subcellularLocation>
        <location evidence="1">Virion</location>
    </subcellularLocation>
</comment>
<dbReference type="InterPro" id="IPR054613">
    <property type="entry name" value="Peptidase_S78_dom"/>
</dbReference>
<dbReference type="SUPFAM" id="SSF56563">
    <property type="entry name" value="Major capsid protein gp5"/>
    <property type="match status" value="1"/>
</dbReference>
<dbReference type="RefSeq" id="WP_032419194.1">
    <property type="nucleotide sequence ID" value="NZ_CABFWS010000001.1"/>
</dbReference>
<reference evidence="8" key="1">
    <citation type="journal article" date="2019" name="PLoS ONE">
        <title>Whole genome sequencing snapshot of multi-drug resistant Klebsiella pneumoniae strains from hospitals and receiving wastewater treatment plants in Southern Romania.</title>
        <authorList>
            <person name="Paraschiv S."/>
            <person name="Surleac M."/>
            <person name="Czobor Barbu I."/>
            <person name="Popa L.I."/>
            <person name="Gheorghe I."/>
            <person name="Otelea D."/>
            <person name="Chifiriuc M.C."/>
        </authorList>
    </citation>
    <scope>NUCLEOTIDE SEQUENCE</scope>
    <source>
        <strain evidence="8">RADAR41</strain>
    </source>
</reference>
<dbReference type="GO" id="GO:0006508">
    <property type="term" value="P:proteolysis"/>
    <property type="evidence" value="ECO:0007669"/>
    <property type="project" value="UniProtKB-KW"/>
</dbReference>
<gene>
    <name evidence="8" type="ORF">GJD85_08010</name>
</gene>
<protein>
    <submittedName>
        <fullName evidence="8">Phage major capsid protein</fullName>
    </submittedName>
</protein>